<dbReference type="AlphaFoldDB" id="A0A7I7Y0D2"/>
<dbReference type="Proteomes" id="UP000466931">
    <property type="component" value="Chromosome"/>
</dbReference>
<evidence type="ECO:0000259" key="1">
    <source>
        <dbReference type="Pfam" id="PF14257"/>
    </source>
</evidence>
<dbReference type="OrthoDB" id="186919at2"/>
<feature type="domain" description="DUF4349" evidence="1">
    <location>
        <begin position="62"/>
        <end position="271"/>
    </location>
</feature>
<dbReference type="InterPro" id="IPR025645">
    <property type="entry name" value="DUF4349"/>
</dbReference>
<protein>
    <recommendedName>
        <fullName evidence="1">DUF4349 domain-containing protein</fullName>
    </recommendedName>
</protein>
<reference evidence="2" key="2">
    <citation type="submission" date="2020-02" db="EMBL/GenBank/DDBJ databases">
        <authorList>
            <person name="Matsumoto Y."/>
            <person name="Motooka D."/>
            <person name="Nakamura S."/>
        </authorList>
    </citation>
    <scope>NUCLEOTIDE SEQUENCE</scope>
    <source>
        <strain evidence="2">JCM 13671</strain>
    </source>
</reference>
<name>A0A7I7Y0D2_9MYCO</name>
<organism evidence="2 3">
    <name type="scientific">Mycolicibacterium confluentis</name>
    <dbReference type="NCBI Taxonomy" id="28047"/>
    <lineage>
        <taxon>Bacteria</taxon>
        <taxon>Bacillati</taxon>
        <taxon>Actinomycetota</taxon>
        <taxon>Actinomycetes</taxon>
        <taxon>Mycobacteriales</taxon>
        <taxon>Mycobacteriaceae</taxon>
        <taxon>Mycolicibacterium</taxon>
    </lineage>
</organism>
<proteinExistence type="predicted"/>
<reference evidence="2" key="1">
    <citation type="journal article" date="2019" name="Emerg. Microbes Infect.">
        <title>Comprehensive subspecies identification of 175 nontuberculous mycobacteria species based on 7547 genomic profiles.</title>
        <authorList>
            <person name="Matsumoto Y."/>
            <person name="Kinjo T."/>
            <person name="Motooka D."/>
            <person name="Nabeya D."/>
            <person name="Jung N."/>
            <person name="Uechi K."/>
            <person name="Horii T."/>
            <person name="Iida T."/>
            <person name="Fujita J."/>
            <person name="Nakamura S."/>
        </authorList>
    </citation>
    <scope>NUCLEOTIDE SEQUENCE [LARGE SCALE GENOMIC DNA]</scope>
    <source>
        <strain evidence="2">JCM 13671</strain>
    </source>
</reference>
<dbReference type="Pfam" id="PF14257">
    <property type="entry name" value="DUF4349"/>
    <property type="match status" value="1"/>
</dbReference>
<evidence type="ECO:0000313" key="3">
    <source>
        <dbReference type="Proteomes" id="UP000466931"/>
    </source>
</evidence>
<keyword evidence="3" id="KW-1185">Reference proteome</keyword>
<dbReference type="EMBL" id="AP022612">
    <property type="protein sequence ID" value="BBZ35037.1"/>
    <property type="molecule type" value="Genomic_DNA"/>
</dbReference>
<sequence>MTVGTGWIRWVSPVLLLIVALTGCAGGSPGEISSGPALAPEDAKMAPAPASGPQPQESAVTRDVVKTASIVITVPDTSAAADRAAVIAEDSGGRVDSRTEDAGSGSGRASAAVVLRVPADRLDEVLRELKDLGVVESTDTRADDVTSQRVDLDARIKALQTSVDRLLAIMRDAADPEALIAAENALSQRQADLDSLRAQRTQLGEQVDYSTVDVNFVAEQIGGPAPQRYSGFLGEVHRGWDALVGLVKDLVLLLGWWLPWLGALVVAAALVYGVVVVLRQALRRMPRLSSSSRSDSDNPPQIP</sequence>
<accession>A0A7I7Y0D2</accession>
<gene>
    <name evidence="2" type="ORF">MCNF_36420</name>
</gene>
<evidence type="ECO:0000313" key="2">
    <source>
        <dbReference type="EMBL" id="BBZ35037.1"/>
    </source>
</evidence>